<sequence length="113" mass="12801">MLHTNLKHVLSAADHEKLISENENVMVCCGRMGPMCIPVYAAMTELENEYDQVVFADMEFDIPDAAVIRNAPECRNFMGLPFVVYYKNGKLVHATSSIQNRPQIESILKEKLL</sequence>
<dbReference type="Gene3D" id="3.40.30.10">
    <property type="entry name" value="Glutaredoxin"/>
    <property type="match status" value="1"/>
</dbReference>
<protein>
    <submittedName>
        <fullName evidence="1">Thioredoxin 1</fullName>
    </submittedName>
</protein>
<dbReference type="OrthoDB" id="3035211at2"/>
<keyword evidence="2" id="KW-1185">Reference proteome</keyword>
<dbReference type="CDD" id="cd02947">
    <property type="entry name" value="TRX_family"/>
    <property type="match status" value="1"/>
</dbReference>
<organism evidence="1 2">
    <name type="scientific">Mangrovibacterium diazotrophicum</name>
    <dbReference type="NCBI Taxonomy" id="1261403"/>
    <lineage>
        <taxon>Bacteria</taxon>
        <taxon>Pseudomonadati</taxon>
        <taxon>Bacteroidota</taxon>
        <taxon>Bacteroidia</taxon>
        <taxon>Marinilabiliales</taxon>
        <taxon>Prolixibacteraceae</taxon>
        <taxon>Mangrovibacterium</taxon>
    </lineage>
</organism>
<dbReference type="Proteomes" id="UP000283387">
    <property type="component" value="Unassembled WGS sequence"/>
</dbReference>
<dbReference type="SUPFAM" id="SSF52833">
    <property type="entry name" value="Thioredoxin-like"/>
    <property type="match status" value="1"/>
</dbReference>
<evidence type="ECO:0000313" key="1">
    <source>
        <dbReference type="EMBL" id="RKD92856.1"/>
    </source>
</evidence>
<dbReference type="EMBL" id="RAPN01000001">
    <property type="protein sequence ID" value="RKD92856.1"/>
    <property type="molecule type" value="Genomic_DNA"/>
</dbReference>
<proteinExistence type="predicted"/>
<dbReference type="AlphaFoldDB" id="A0A419WBT6"/>
<comment type="caution">
    <text evidence="1">The sequence shown here is derived from an EMBL/GenBank/DDBJ whole genome shotgun (WGS) entry which is preliminary data.</text>
</comment>
<name>A0A419WBT6_9BACT</name>
<evidence type="ECO:0000313" key="2">
    <source>
        <dbReference type="Proteomes" id="UP000283387"/>
    </source>
</evidence>
<accession>A0A419WBT6</accession>
<reference evidence="1 2" key="1">
    <citation type="submission" date="2018-09" db="EMBL/GenBank/DDBJ databases">
        <title>Genomic Encyclopedia of Archaeal and Bacterial Type Strains, Phase II (KMG-II): from individual species to whole genera.</title>
        <authorList>
            <person name="Goeker M."/>
        </authorList>
    </citation>
    <scope>NUCLEOTIDE SEQUENCE [LARGE SCALE GENOMIC DNA]</scope>
    <source>
        <strain evidence="1 2">DSM 27148</strain>
    </source>
</reference>
<dbReference type="RefSeq" id="WP_120274027.1">
    <property type="nucleotide sequence ID" value="NZ_RAPN01000001.1"/>
</dbReference>
<dbReference type="InterPro" id="IPR036249">
    <property type="entry name" value="Thioredoxin-like_sf"/>
</dbReference>
<gene>
    <name evidence="1" type="ORF">BC643_3233</name>
</gene>